<name>A0A445CWE5_ARAHY</name>
<dbReference type="PANTHER" id="PTHR12294">
    <property type="entry name" value="EF HAND DOMAIN FAMILY A1,A2-RELATED"/>
    <property type="match status" value="1"/>
</dbReference>
<organism evidence="11 12">
    <name type="scientific">Arachis hypogaea</name>
    <name type="common">Peanut</name>
    <dbReference type="NCBI Taxonomy" id="3818"/>
    <lineage>
        <taxon>Eukaryota</taxon>
        <taxon>Viridiplantae</taxon>
        <taxon>Streptophyta</taxon>
        <taxon>Embryophyta</taxon>
        <taxon>Tracheophyta</taxon>
        <taxon>Spermatophyta</taxon>
        <taxon>Magnoliopsida</taxon>
        <taxon>eudicotyledons</taxon>
        <taxon>Gunneridae</taxon>
        <taxon>Pentapetalae</taxon>
        <taxon>rosids</taxon>
        <taxon>fabids</taxon>
        <taxon>Fabales</taxon>
        <taxon>Fabaceae</taxon>
        <taxon>Papilionoideae</taxon>
        <taxon>50 kb inversion clade</taxon>
        <taxon>dalbergioids sensu lato</taxon>
        <taxon>Dalbergieae</taxon>
        <taxon>Pterocarpus clade</taxon>
        <taxon>Arachis</taxon>
    </lineage>
</organism>
<sequence length="580" mass="66527">MSSFFTLRKSSPLIYRFPIQRSFKIRNSSTTSPSSSSSPSAPSLLNRSSSSTNPHYTPPRGSGLGPNWAWALAAGSGLGVLLHYLAKPNSQFDSPFLSKLLPFVDSWSTPPGNEVESDRRSTPSLFTKLSLPESSSFFLFGDAYRRKVFFNYEKRIRLRSPPEKVFEYFASYRTPEGELLMKPADLMRAVVPVFPPSESHLVRDGYLKGERSPGHLRCAPSEFFMLFDVNGDGLISFKEYIFFVTLLSIPESSFSIAFKMFDVDNNGEINKEEFKKVMALMRSHHRQGVQHRDGLRIGLKVIDSVENGGMLEYFFGKDGNECLQHDKFVQFLRDLHEEIVRLEFSHYDYKSQKTISAKDFGLSMVASADISHLDKLLDRVDQLDNDQRLKNVRITFEEFKNFAELRKKLLPFSLALFSCGKVNGLLTRDDFQRAASQVCGISLSDNVVDIVFHLFDANWDRNLSADEFVRVLHKRERDIVQPVEAGIFGFLSCCWNCTDNLSRFRNESRIQWDSILLELIVCTLYPDTNIERCTTCLSVPNEEQWKDREVKGTFSPRICFPPRCWGQITQDQYWKFFTGF</sequence>
<evidence type="ECO:0000313" key="11">
    <source>
        <dbReference type="EMBL" id="RYR55249.1"/>
    </source>
</evidence>
<dbReference type="PROSITE" id="PS00018">
    <property type="entry name" value="EF_HAND_1"/>
    <property type="match status" value="1"/>
</dbReference>
<comment type="caution">
    <text evidence="11">The sequence shown here is derived from an EMBL/GenBank/DDBJ whole genome shotgun (WGS) entry which is preliminary data.</text>
</comment>
<dbReference type="PROSITE" id="PS50222">
    <property type="entry name" value="EF_HAND_2"/>
    <property type="match status" value="2"/>
</dbReference>
<dbReference type="SMART" id="SM00054">
    <property type="entry name" value="EFh"/>
    <property type="match status" value="3"/>
</dbReference>
<keyword evidence="4" id="KW-0999">Mitochondrion inner membrane</keyword>
<reference evidence="11 12" key="1">
    <citation type="submission" date="2019-01" db="EMBL/GenBank/DDBJ databases">
        <title>Sequencing of cultivated peanut Arachis hypogaea provides insights into genome evolution and oil improvement.</title>
        <authorList>
            <person name="Chen X."/>
        </authorList>
    </citation>
    <scope>NUCLEOTIDE SEQUENCE [LARGE SCALE GENOMIC DNA]</scope>
    <source>
        <strain evidence="12">cv. Fuhuasheng</strain>
        <tissue evidence="11">Leaves</tissue>
    </source>
</reference>
<proteinExistence type="predicted"/>
<dbReference type="Proteomes" id="UP000289738">
    <property type="component" value="Chromosome A06"/>
</dbReference>
<dbReference type="InterPro" id="IPR039800">
    <property type="entry name" value="MICU1/2/3"/>
</dbReference>
<feature type="domain" description="EF-hand" evidence="10">
    <location>
        <begin position="443"/>
        <end position="478"/>
    </location>
</feature>
<dbReference type="InterPro" id="IPR018247">
    <property type="entry name" value="EF_Hand_1_Ca_BS"/>
</dbReference>
<dbReference type="Gene3D" id="1.10.238.10">
    <property type="entry name" value="EF-hand"/>
    <property type="match status" value="2"/>
</dbReference>
<feature type="compositionally biased region" description="Low complexity" evidence="9">
    <location>
        <begin position="26"/>
        <end position="53"/>
    </location>
</feature>
<keyword evidence="7" id="KW-0496">Mitochondrion</keyword>
<keyword evidence="8" id="KW-0472">Membrane</keyword>
<feature type="domain" description="EF-hand" evidence="10">
    <location>
        <begin position="249"/>
        <end position="284"/>
    </location>
</feature>
<dbReference type="GO" id="GO:0051560">
    <property type="term" value="P:mitochondrial calcium ion homeostasis"/>
    <property type="evidence" value="ECO:0007669"/>
    <property type="project" value="TreeGrafter"/>
</dbReference>
<keyword evidence="3" id="KW-0677">Repeat</keyword>
<dbReference type="AlphaFoldDB" id="A0A445CWE5"/>
<gene>
    <name evidence="11" type="ORF">Ahy_A06g030490</name>
</gene>
<comment type="subcellular location">
    <subcellularLocation>
        <location evidence="1">Mitochondrion inner membrane</location>
    </subcellularLocation>
    <subcellularLocation>
        <location evidence="2">Mitochondrion intermembrane space</location>
    </subcellularLocation>
</comment>
<evidence type="ECO:0000256" key="7">
    <source>
        <dbReference type="ARBA" id="ARBA00023128"/>
    </source>
</evidence>
<evidence type="ECO:0000256" key="8">
    <source>
        <dbReference type="ARBA" id="ARBA00023136"/>
    </source>
</evidence>
<dbReference type="GO" id="GO:1990246">
    <property type="term" value="C:uniplex complex"/>
    <property type="evidence" value="ECO:0007669"/>
    <property type="project" value="TreeGrafter"/>
</dbReference>
<dbReference type="PANTHER" id="PTHR12294:SF23">
    <property type="entry name" value="CALCIUM UPTAKE PROTEIN, MITOCHONDRIAL"/>
    <property type="match status" value="1"/>
</dbReference>
<dbReference type="GO" id="GO:0036444">
    <property type="term" value="P:calcium import into the mitochondrion"/>
    <property type="evidence" value="ECO:0007669"/>
    <property type="project" value="TreeGrafter"/>
</dbReference>
<dbReference type="Pfam" id="PF13202">
    <property type="entry name" value="EF-hand_5"/>
    <property type="match status" value="1"/>
</dbReference>
<dbReference type="InterPro" id="IPR011992">
    <property type="entry name" value="EF-hand-dom_pair"/>
</dbReference>
<dbReference type="InterPro" id="IPR002048">
    <property type="entry name" value="EF_hand_dom"/>
</dbReference>
<evidence type="ECO:0000256" key="4">
    <source>
        <dbReference type="ARBA" id="ARBA00022792"/>
    </source>
</evidence>
<keyword evidence="5" id="KW-0106">Calcium</keyword>
<dbReference type="GO" id="GO:0005758">
    <property type="term" value="C:mitochondrial intermembrane space"/>
    <property type="evidence" value="ECO:0007669"/>
    <property type="project" value="UniProtKB-SubCell"/>
</dbReference>
<evidence type="ECO:0000256" key="6">
    <source>
        <dbReference type="ARBA" id="ARBA00022946"/>
    </source>
</evidence>
<evidence type="ECO:0000256" key="3">
    <source>
        <dbReference type="ARBA" id="ARBA00022737"/>
    </source>
</evidence>
<dbReference type="SUPFAM" id="SSF47473">
    <property type="entry name" value="EF-hand"/>
    <property type="match status" value="2"/>
</dbReference>
<dbReference type="CDD" id="cd15900">
    <property type="entry name" value="EFh_MICU"/>
    <property type="match status" value="1"/>
</dbReference>
<accession>A0A445CWE5</accession>
<protein>
    <recommendedName>
        <fullName evidence="10">EF-hand domain-containing protein</fullName>
    </recommendedName>
</protein>
<feature type="region of interest" description="Disordered" evidence="9">
    <location>
        <begin position="26"/>
        <end position="60"/>
    </location>
</feature>
<dbReference type="GO" id="GO:0005509">
    <property type="term" value="F:calcium ion binding"/>
    <property type="evidence" value="ECO:0007669"/>
    <property type="project" value="InterPro"/>
</dbReference>
<evidence type="ECO:0000256" key="9">
    <source>
        <dbReference type="SAM" id="MobiDB-lite"/>
    </source>
</evidence>
<evidence type="ECO:0000256" key="2">
    <source>
        <dbReference type="ARBA" id="ARBA00004569"/>
    </source>
</evidence>
<evidence type="ECO:0000313" key="12">
    <source>
        <dbReference type="Proteomes" id="UP000289738"/>
    </source>
</evidence>
<keyword evidence="12" id="KW-1185">Reference proteome</keyword>
<keyword evidence="6" id="KW-0809">Transit peptide</keyword>
<evidence type="ECO:0000259" key="10">
    <source>
        <dbReference type="PROSITE" id="PS50222"/>
    </source>
</evidence>
<dbReference type="Pfam" id="PF13833">
    <property type="entry name" value="EF-hand_8"/>
    <property type="match status" value="1"/>
</dbReference>
<evidence type="ECO:0000256" key="5">
    <source>
        <dbReference type="ARBA" id="ARBA00022837"/>
    </source>
</evidence>
<dbReference type="EMBL" id="SDMP01000006">
    <property type="protein sequence ID" value="RYR55249.1"/>
    <property type="molecule type" value="Genomic_DNA"/>
</dbReference>
<dbReference type="Pfam" id="PF00036">
    <property type="entry name" value="EF-hand_1"/>
    <property type="match status" value="1"/>
</dbReference>
<dbReference type="CDD" id="cd00051">
    <property type="entry name" value="EFh"/>
    <property type="match status" value="1"/>
</dbReference>
<evidence type="ECO:0000256" key="1">
    <source>
        <dbReference type="ARBA" id="ARBA00004273"/>
    </source>
</evidence>